<proteinExistence type="predicted"/>
<dbReference type="EMBL" id="JAVREZ010000012">
    <property type="protein sequence ID" value="MDT0484451.1"/>
    <property type="molecule type" value="Genomic_DNA"/>
</dbReference>
<organism evidence="1 2">
    <name type="scientific">Streptomyces doebereineriae</name>
    <dbReference type="NCBI Taxonomy" id="3075528"/>
    <lineage>
        <taxon>Bacteria</taxon>
        <taxon>Bacillati</taxon>
        <taxon>Actinomycetota</taxon>
        <taxon>Actinomycetes</taxon>
        <taxon>Kitasatosporales</taxon>
        <taxon>Streptomycetaceae</taxon>
        <taxon>Streptomyces</taxon>
    </lineage>
</organism>
<dbReference type="RefSeq" id="WP_311717311.1">
    <property type="nucleotide sequence ID" value="NZ_JAVREZ010000012.1"/>
</dbReference>
<sequence>MSVGRHFGMVISRMPRLTYAATVRAAEDCRFVCSTCYSDCWGIYRLRGETVWMCSGCTDLKDNGLTPGPRSFHTQPSRPLRVGEQLRSPQGVWEVTSLRRVWTWGGLRLQQQAYVYVVTREDGHEEEWRGHDMIDFHLIPAAFEHITRSRCNELGSALTAAGLSWTDNGRQDTPRRLTYTVVDPHGLQWSIWPVPGIDFDPWQPSNLWRAVRATPPYQSPVMSARALADHIRERSA</sequence>
<accession>A0ABU2VFV5</accession>
<dbReference type="Proteomes" id="UP001183824">
    <property type="component" value="Unassembled WGS sequence"/>
</dbReference>
<evidence type="ECO:0000313" key="1">
    <source>
        <dbReference type="EMBL" id="MDT0484451.1"/>
    </source>
</evidence>
<reference evidence="2" key="1">
    <citation type="submission" date="2023-07" db="EMBL/GenBank/DDBJ databases">
        <title>30 novel species of actinomycetes from the DSMZ collection.</title>
        <authorList>
            <person name="Nouioui I."/>
        </authorList>
    </citation>
    <scope>NUCLEOTIDE SEQUENCE [LARGE SCALE GENOMIC DNA]</scope>
    <source>
        <strain evidence="2">DSM 41640</strain>
    </source>
</reference>
<evidence type="ECO:0000313" key="2">
    <source>
        <dbReference type="Proteomes" id="UP001183824"/>
    </source>
</evidence>
<gene>
    <name evidence="1" type="ORF">RNB18_30290</name>
</gene>
<name>A0ABU2VFV5_9ACTN</name>
<protein>
    <submittedName>
        <fullName evidence="1">Uncharacterized protein</fullName>
    </submittedName>
</protein>
<keyword evidence="2" id="KW-1185">Reference proteome</keyword>
<comment type="caution">
    <text evidence="1">The sequence shown here is derived from an EMBL/GenBank/DDBJ whole genome shotgun (WGS) entry which is preliminary data.</text>
</comment>